<dbReference type="Proteomes" id="UP000703269">
    <property type="component" value="Unassembled WGS sequence"/>
</dbReference>
<dbReference type="AlphaFoldDB" id="A0A9P3GFN3"/>
<accession>A0A9P3GFN3</accession>
<dbReference type="EMBL" id="BPQB01000028">
    <property type="protein sequence ID" value="GJE92839.1"/>
    <property type="molecule type" value="Genomic_DNA"/>
</dbReference>
<proteinExistence type="predicted"/>
<evidence type="ECO:0000313" key="1">
    <source>
        <dbReference type="EMBL" id="GJE92839.1"/>
    </source>
</evidence>
<evidence type="ECO:0000313" key="2">
    <source>
        <dbReference type="Proteomes" id="UP000703269"/>
    </source>
</evidence>
<protein>
    <submittedName>
        <fullName evidence="1">Uncharacterized protein</fullName>
    </submittedName>
</protein>
<keyword evidence="2" id="KW-1185">Reference proteome</keyword>
<organism evidence="1 2">
    <name type="scientific">Phanerochaete sordida</name>
    <dbReference type="NCBI Taxonomy" id="48140"/>
    <lineage>
        <taxon>Eukaryota</taxon>
        <taxon>Fungi</taxon>
        <taxon>Dikarya</taxon>
        <taxon>Basidiomycota</taxon>
        <taxon>Agaricomycotina</taxon>
        <taxon>Agaricomycetes</taxon>
        <taxon>Polyporales</taxon>
        <taxon>Phanerochaetaceae</taxon>
        <taxon>Phanerochaete</taxon>
    </lineage>
</organism>
<comment type="caution">
    <text evidence="1">The sequence shown here is derived from an EMBL/GenBank/DDBJ whole genome shotgun (WGS) entry which is preliminary data.</text>
</comment>
<name>A0A9P3GFN3_9APHY</name>
<sequence length="67" mass="7640">MRLKTSEAQSGRFLESSCVNVAYCPRQFANEDYFPPRAVRFVSRQRKAYPTGIAYICQARLVTFATA</sequence>
<gene>
    <name evidence="1" type="ORF">PsYK624_089970</name>
</gene>
<reference evidence="1 2" key="1">
    <citation type="submission" date="2021-08" db="EMBL/GenBank/DDBJ databases">
        <title>Draft Genome Sequence of Phanerochaete sordida strain YK-624.</title>
        <authorList>
            <person name="Mori T."/>
            <person name="Dohra H."/>
            <person name="Suzuki T."/>
            <person name="Kawagishi H."/>
            <person name="Hirai H."/>
        </authorList>
    </citation>
    <scope>NUCLEOTIDE SEQUENCE [LARGE SCALE GENOMIC DNA]</scope>
    <source>
        <strain evidence="1 2">YK-624</strain>
    </source>
</reference>